<evidence type="ECO:0000259" key="11">
    <source>
        <dbReference type="Pfam" id="PF07730"/>
    </source>
</evidence>
<feature type="transmembrane region" description="Helical" evidence="9">
    <location>
        <begin position="172"/>
        <end position="194"/>
    </location>
</feature>
<gene>
    <name evidence="12" type="ORF">IFM12276_12280</name>
</gene>
<feature type="domain" description="Signal transduction histidine kinase subgroup 3 dimerisation and phosphoacceptor" evidence="11">
    <location>
        <begin position="397"/>
        <end position="467"/>
    </location>
</feature>
<evidence type="ECO:0000256" key="4">
    <source>
        <dbReference type="ARBA" id="ARBA00022679"/>
    </source>
</evidence>
<evidence type="ECO:0000313" key="12">
    <source>
        <dbReference type="EMBL" id="BDT98199.1"/>
    </source>
</evidence>
<keyword evidence="4" id="KW-0808">Transferase</keyword>
<dbReference type="PANTHER" id="PTHR24421">
    <property type="entry name" value="NITRATE/NITRITE SENSOR PROTEIN NARX-RELATED"/>
    <property type="match status" value="1"/>
</dbReference>
<evidence type="ECO:0000256" key="2">
    <source>
        <dbReference type="ARBA" id="ARBA00012438"/>
    </source>
</evidence>
<feature type="transmembrane region" description="Helical" evidence="9">
    <location>
        <begin position="21"/>
        <end position="43"/>
    </location>
</feature>
<reference evidence="12 13" key="1">
    <citation type="submission" date="2022-11" db="EMBL/GenBank/DDBJ databases">
        <title>Genome Sequencing of Nocardia sp. ON39_IFM12276 and assembly.</title>
        <authorList>
            <person name="Shimojima M."/>
            <person name="Toyokawa M."/>
            <person name="Uesaka K."/>
        </authorList>
    </citation>
    <scope>NUCLEOTIDE SEQUENCE [LARGE SCALE GENOMIC DNA]</scope>
    <source>
        <strain evidence="12 13">IFM 12276</strain>
    </source>
</reference>
<feature type="domain" description="Histidine kinase/HSP90-like ATPase" evidence="10">
    <location>
        <begin position="502"/>
        <end position="587"/>
    </location>
</feature>
<keyword evidence="3" id="KW-0597">Phosphoprotein</keyword>
<evidence type="ECO:0000313" key="13">
    <source>
        <dbReference type="Proteomes" id="UP001317870"/>
    </source>
</evidence>
<dbReference type="Pfam" id="PF07730">
    <property type="entry name" value="HisKA_3"/>
    <property type="match status" value="1"/>
</dbReference>
<dbReference type="RefSeq" id="WP_281878198.1">
    <property type="nucleotide sequence ID" value="NZ_AP026978.1"/>
</dbReference>
<protein>
    <recommendedName>
        <fullName evidence="2">histidine kinase</fullName>
        <ecNumber evidence="2">2.7.13.3</ecNumber>
    </recommendedName>
</protein>
<evidence type="ECO:0000256" key="8">
    <source>
        <dbReference type="ARBA" id="ARBA00023012"/>
    </source>
</evidence>
<keyword evidence="6" id="KW-0418">Kinase</keyword>
<dbReference type="InterPro" id="IPR003594">
    <property type="entry name" value="HATPase_dom"/>
</dbReference>
<feature type="transmembrane region" description="Helical" evidence="9">
    <location>
        <begin position="206"/>
        <end position="229"/>
    </location>
</feature>
<dbReference type="Gene3D" id="1.20.5.1930">
    <property type="match status" value="1"/>
</dbReference>
<evidence type="ECO:0000256" key="3">
    <source>
        <dbReference type="ARBA" id="ARBA00022553"/>
    </source>
</evidence>
<evidence type="ECO:0000256" key="6">
    <source>
        <dbReference type="ARBA" id="ARBA00022777"/>
    </source>
</evidence>
<feature type="transmembrane region" description="Helical" evidence="9">
    <location>
        <begin position="235"/>
        <end position="255"/>
    </location>
</feature>
<dbReference type="Gene3D" id="3.30.565.10">
    <property type="entry name" value="Histidine kinase-like ATPase, C-terminal domain"/>
    <property type="match status" value="1"/>
</dbReference>
<evidence type="ECO:0000256" key="5">
    <source>
        <dbReference type="ARBA" id="ARBA00022741"/>
    </source>
</evidence>
<evidence type="ECO:0000256" key="7">
    <source>
        <dbReference type="ARBA" id="ARBA00022840"/>
    </source>
</evidence>
<keyword evidence="13" id="KW-1185">Reference proteome</keyword>
<organism evidence="12 13">
    <name type="scientific">Nocardia sputorum</name>
    <dbReference type="NCBI Taxonomy" id="2984338"/>
    <lineage>
        <taxon>Bacteria</taxon>
        <taxon>Bacillati</taxon>
        <taxon>Actinomycetota</taxon>
        <taxon>Actinomycetes</taxon>
        <taxon>Mycobacteriales</taxon>
        <taxon>Nocardiaceae</taxon>
        <taxon>Nocardia</taxon>
    </lineage>
</organism>
<evidence type="ECO:0000256" key="1">
    <source>
        <dbReference type="ARBA" id="ARBA00000085"/>
    </source>
</evidence>
<dbReference type="EC" id="2.7.13.3" evidence="2"/>
<dbReference type="InterPro" id="IPR011712">
    <property type="entry name" value="Sig_transdc_His_kin_sub3_dim/P"/>
</dbReference>
<accession>A0ABM8CTB6</accession>
<dbReference type="Proteomes" id="UP001317870">
    <property type="component" value="Chromosome"/>
</dbReference>
<sequence>MTVIVAEGDARPARVPRWASAAVAGLAALAVTCWTMAVSWSVWTPLWWQEIPPRSAGSVVIGAGVVAWVRLPSPRIGRLMVLGAAVYYLQYLRATDGVLFAIGFCLAYSWMGIAAHVLLAWPTGRLGSRFDRGFVIASHVIATGTQVVRYFVDHPEPPWAIGIHRPVTFWGATGSVLGVVMGVAAVAIVVRRWAVAAPVRRRPAGPVWIGIGATAAIKIAEAVVTVIPAPIQAKAVLASLFTVAVIVLVPLLYLVRWLVRKLGHQGVVDLLNDIERDLASISDPGALQAALRRSLGDPTLTIAYVLGDGRYVDIHGQPVTVTGRTPARSATMVRRRGDPIAVIEHDAALDGQAEATDAAITAVALAIDNARLYATQQAQLEQLRLSRLRLAQTAFDERRRIQRDLHDGSQQRFFRILMLLDSAHRALASGEGAEPEKARRAVSAAHAELTDTIRALRDLTQGIYPTVLIAHGLGAAIENLADRAPLPVTFQLTEQRWPKHVEITAYFVISEALANVYKHSGATTAHVRAHRDDRHLVIEITDDGHGGARPGDGLTGLRHRVEGVGGELDIISEAGRGTTLRARLPEAPETGATS</sequence>
<keyword evidence="5" id="KW-0547">Nucleotide-binding</keyword>
<dbReference type="SUPFAM" id="SSF55874">
    <property type="entry name" value="ATPase domain of HSP90 chaperone/DNA topoisomerase II/histidine kinase"/>
    <property type="match status" value="1"/>
</dbReference>
<keyword evidence="9" id="KW-0812">Transmembrane</keyword>
<dbReference type="EMBL" id="AP026978">
    <property type="protein sequence ID" value="BDT98199.1"/>
    <property type="molecule type" value="Genomic_DNA"/>
</dbReference>
<feature type="transmembrane region" description="Helical" evidence="9">
    <location>
        <begin position="98"/>
        <end position="121"/>
    </location>
</feature>
<comment type="catalytic activity">
    <reaction evidence="1">
        <text>ATP + protein L-histidine = ADP + protein N-phospho-L-histidine.</text>
        <dbReference type="EC" id="2.7.13.3"/>
    </reaction>
</comment>
<keyword evidence="9" id="KW-1133">Transmembrane helix</keyword>
<dbReference type="InterPro" id="IPR036890">
    <property type="entry name" value="HATPase_C_sf"/>
</dbReference>
<proteinExistence type="predicted"/>
<keyword evidence="8" id="KW-0902">Two-component regulatory system</keyword>
<dbReference type="CDD" id="cd16917">
    <property type="entry name" value="HATPase_UhpB-NarQ-NarX-like"/>
    <property type="match status" value="1"/>
</dbReference>
<dbReference type="PANTHER" id="PTHR24421:SF10">
    <property type="entry name" value="NITRATE_NITRITE SENSOR PROTEIN NARQ"/>
    <property type="match status" value="1"/>
</dbReference>
<dbReference type="Pfam" id="PF02518">
    <property type="entry name" value="HATPase_c"/>
    <property type="match status" value="1"/>
</dbReference>
<keyword evidence="7" id="KW-0067">ATP-binding</keyword>
<keyword evidence="9" id="KW-0472">Membrane</keyword>
<feature type="transmembrane region" description="Helical" evidence="9">
    <location>
        <begin position="133"/>
        <end position="152"/>
    </location>
</feature>
<evidence type="ECO:0000256" key="9">
    <source>
        <dbReference type="SAM" id="Phobius"/>
    </source>
</evidence>
<dbReference type="InterPro" id="IPR050482">
    <property type="entry name" value="Sensor_HK_TwoCompSys"/>
</dbReference>
<evidence type="ECO:0000259" key="10">
    <source>
        <dbReference type="Pfam" id="PF02518"/>
    </source>
</evidence>
<name>A0ABM8CTB6_9NOCA</name>